<feature type="region of interest" description="Disordered" evidence="1">
    <location>
        <begin position="73"/>
        <end position="92"/>
    </location>
</feature>
<gene>
    <name evidence="2" type="ORF">SDC9_63383</name>
</gene>
<dbReference type="EMBL" id="VSSQ01002714">
    <property type="protein sequence ID" value="MPM17001.1"/>
    <property type="molecule type" value="Genomic_DNA"/>
</dbReference>
<comment type="caution">
    <text evidence="2">The sequence shown here is derived from an EMBL/GenBank/DDBJ whole genome shotgun (WGS) entry which is preliminary data.</text>
</comment>
<proteinExistence type="predicted"/>
<evidence type="ECO:0000313" key="2">
    <source>
        <dbReference type="EMBL" id="MPM17001.1"/>
    </source>
</evidence>
<organism evidence="2">
    <name type="scientific">bioreactor metagenome</name>
    <dbReference type="NCBI Taxonomy" id="1076179"/>
    <lineage>
        <taxon>unclassified sequences</taxon>
        <taxon>metagenomes</taxon>
        <taxon>ecological metagenomes</taxon>
    </lineage>
</organism>
<protein>
    <submittedName>
        <fullName evidence="2">Uncharacterized protein</fullName>
    </submittedName>
</protein>
<name>A0A644XMH0_9ZZZZ</name>
<evidence type="ECO:0000256" key="1">
    <source>
        <dbReference type="SAM" id="MobiDB-lite"/>
    </source>
</evidence>
<feature type="region of interest" description="Disordered" evidence="1">
    <location>
        <begin position="127"/>
        <end position="203"/>
    </location>
</feature>
<feature type="compositionally biased region" description="Basic and acidic residues" evidence="1">
    <location>
        <begin position="143"/>
        <end position="161"/>
    </location>
</feature>
<dbReference type="AlphaFoldDB" id="A0A644XMH0"/>
<reference evidence="2" key="1">
    <citation type="submission" date="2019-08" db="EMBL/GenBank/DDBJ databases">
        <authorList>
            <person name="Kucharzyk K."/>
            <person name="Murdoch R.W."/>
            <person name="Higgins S."/>
            <person name="Loffler F."/>
        </authorList>
    </citation>
    <scope>NUCLEOTIDE SEQUENCE</scope>
</reference>
<sequence>MRIAGQPLRAITDQDQEGEVLLAEGLEELVGVGHLAPDGRAGAESAQQVLREVLLRAEQQRLGAEIDRQLGVVGRHEQAPEGPGGHRAAPQETEGVGSLPVVEHHLDDLGPGGEQVLHPTEQCLGRSERRGHQHGPQPCHGESPAHRQQDGHDPRLTADGRHARRSKTHNVVTAERPPDASTRPLGPPVSAGHDRVSGRSTDL</sequence>
<accession>A0A644XMH0</accession>
<feature type="compositionally biased region" description="Basic and acidic residues" evidence="1">
    <location>
        <begin position="192"/>
        <end position="203"/>
    </location>
</feature>